<evidence type="ECO:0000256" key="10">
    <source>
        <dbReference type="RuleBase" id="RU000688"/>
    </source>
</evidence>
<proteinExistence type="inferred from homology"/>
<feature type="compositionally biased region" description="Polar residues" evidence="11">
    <location>
        <begin position="325"/>
        <end position="338"/>
    </location>
</feature>
<evidence type="ECO:0000256" key="2">
    <source>
        <dbReference type="ARBA" id="ARBA00022475"/>
    </source>
</evidence>
<accession>A0ABN8SW63</accession>
<evidence type="ECO:0000256" key="11">
    <source>
        <dbReference type="SAM" id="MobiDB-lite"/>
    </source>
</evidence>
<evidence type="ECO:0000256" key="3">
    <source>
        <dbReference type="ARBA" id="ARBA00022692"/>
    </source>
</evidence>
<protein>
    <recommendedName>
        <fullName evidence="13">G-protein coupled receptors family 1 profile domain-containing protein</fullName>
    </recommendedName>
</protein>
<feature type="transmembrane region" description="Helical" evidence="12">
    <location>
        <begin position="67"/>
        <end position="95"/>
    </location>
</feature>
<keyword evidence="8" id="KW-0325">Glycoprotein</keyword>
<feature type="transmembrane region" description="Helical" evidence="12">
    <location>
        <begin position="149"/>
        <end position="173"/>
    </location>
</feature>
<dbReference type="SUPFAM" id="SSF81321">
    <property type="entry name" value="Family A G protein-coupled receptor-like"/>
    <property type="match status" value="2"/>
</dbReference>
<reference evidence="14 15" key="1">
    <citation type="submission" date="2022-05" db="EMBL/GenBank/DDBJ databases">
        <authorList>
            <consortium name="Genoscope - CEA"/>
            <person name="William W."/>
        </authorList>
    </citation>
    <scope>NUCLEOTIDE SEQUENCE [LARGE SCALE GENOMIC DNA]</scope>
</reference>
<dbReference type="InterPro" id="IPR000276">
    <property type="entry name" value="GPCR_Rhodpsn"/>
</dbReference>
<evidence type="ECO:0000256" key="12">
    <source>
        <dbReference type="SAM" id="Phobius"/>
    </source>
</evidence>
<evidence type="ECO:0000259" key="13">
    <source>
        <dbReference type="PROSITE" id="PS50262"/>
    </source>
</evidence>
<organism evidence="14 15">
    <name type="scientific">Porites evermanni</name>
    <dbReference type="NCBI Taxonomy" id="104178"/>
    <lineage>
        <taxon>Eukaryota</taxon>
        <taxon>Metazoa</taxon>
        <taxon>Cnidaria</taxon>
        <taxon>Anthozoa</taxon>
        <taxon>Hexacorallia</taxon>
        <taxon>Scleractinia</taxon>
        <taxon>Fungiina</taxon>
        <taxon>Poritidae</taxon>
        <taxon>Porites</taxon>
    </lineage>
</organism>
<keyword evidence="4 12" id="KW-1133">Transmembrane helix</keyword>
<dbReference type="PROSITE" id="PS50262">
    <property type="entry name" value="G_PROTEIN_RECEP_F1_2"/>
    <property type="match status" value="2"/>
</dbReference>
<keyword evidence="9 10" id="KW-0807">Transducer</keyword>
<sequence>MENNSFITSYNKTSTSSTIKDFPSQAQEGVSLVSAFIFESVMIVGGNLLTIILFVREKKLRKKSLFLVMNMALADVMLGAVSLPLFVYLLVGPYYHLWAVSKSTFTFYFFHFLDVTFSQSSLISAVFISCERFYAVYWPLKHKTLSKRAYGFVIFMVWSLAIVISIAFHFSFYPESYKAAILSWMIFLLSFLFIVCACNISIWRKVRKRNIALLQQNRPASQNQRLTKTLLFVSAISVLSWLPLVIVNYLTIFRRVDIPNVFEDSINILNFSNSILNPFIYALRIPQFRQTLVLCCSRRQAVMNGQGKEEKANIAAFLKPALQLRSSHPESSQVQQTSDRQKTRRCDARQTTLFRTLHSIQLRQKMENNSFITSYNKTSTSSTIKDFPSQAQEGVSLVSAFIFESVMIVGGNLLTIILFVREKKLRKKSLFLVMNMALADVMLGAVSLPLFVYLLVGPYYHLWAVSKSTFTFYFFHFLDVTFSQSSLISAVFISCERFYAVYWPLKHKTLSKRAYGFVIFMVWSLAIVISIAFHFSFYPESYKAAILSWMIFLLSFLFIVCVCNISIWRKVRKRNIASQQQNRAASQNQRLTKTLLFVSAISVLSWLPLVFVNYLTIFRRVYIPNVFVGIINILNFSNSILNPFIYALRIPQFSQTLVLCCSRRQAAMNGQDKEERANIAAFLKPALQLRSPHPEPSQVQQTSDRQKVMDTKL</sequence>
<feature type="transmembrane region" description="Helical" evidence="12">
    <location>
        <begin position="179"/>
        <end position="203"/>
    </location>
</feature>
<feature type="transmembrane region" description="Helical" evidence="12">
    <location>
        <begin position="397"/>
        <end position="420"/>
    </location>
</feature>
<evidence type="ECO:0000256" key="6">
    <source>
        <dbReference type="ARBA" id="ARBA00023136"/>
    </source>
</evidence>
<feature type="transmembrane region" description="Helical" evidence="12">
    <location>
        <begin position="621"/>
        <end position="641"/>
    </location>
</feature>
<feature type="transmembrane region" description="Helical" evidence="12">
    <location>
        <begin position="514"/>
        <end position="538"/>
    </location>
</feature>
<comment type="subcellular location">
    <subcellularLocation>
        <location evidence="1">Cell membrane</location>
        <topology evidence="1">Multi-pass membrane protein</topology>
    </subcellularLocation>
</comment>
<dbReference type="PANTHER" id="PTHR24246:SF27">
    <property type="entry name" value="ADENOSINE RECEPTOR, ISOFORM A"/>
    <property type="match status" value="1"/>
</dbReference>
<name>A0ABN8SW63_9CNID</name>
<dbReference type="PRINTS" id="PR00237">
    <property type="entry name" value="GPCRRHODOPSN"/>
</dbReference>
<keyword evidence="6 12" id="KW-0472">Membrane</keyword>
<feature type="region of interest" description="Disordered" evidence="11">
    <location>
        <begin position="690"/>
        <end position="713"/>
    </location>
</feature>
<comment type="caution">
    <text evidence="14">The sequence shown here is derived from an EMBL/GenBank/DDBJ whole genome shotgun (WGS) entry which is preliminary data.</text>
</comment>
<feature type="transmembrane region" description="Helical" evidence="12">
    <location>
        <begin position="472"/>
        <end position="493"/>
    </location>
</feature>
<dbReference type="Pfam" id="PF00001">
    <property type="entry name" value="7tm_1"/>
    <property type="match status" value="2"/>
</dbReference>
<dbReference type="InterPro" id="IPR017452">
    <property type="entry name" value="GPCR_Rhodpsn_7TM"/>
</dbReference>
<evidence type="ECO:0000256" key="4">
    <source>
        <dbReference type="ARBA" id="ARBA00022989"/>
    </source>
</evidence>
<feature type="transmembrane region" description="Helical" evidence="12">
    <location>
        <begin position="544"/>
        <end position="568"/>
    </location>
</feature>
<evidence type="ECO:0000313" key="14">
    <source>
        <dbReference type="EMBL" id="CAH3194864.1"/>
    </source>
</evidence>
<feature type="transmembrane region" description="Helical" evidence="12">
    <location>
        <begin position="230"/>
        <end position="250"/>
    </location>
</feature>
<dbReference type="Proteomes" id="UP001159427">
    <property type="component" value="Unassembled WGS sequence"/>
</dbReference>
<evidence type="ECO:0000256" key="1">
    <source>
        <dbReference type="ARBA" id="ARBA00004651"/>
    </source>
</evidence>
<dbReference type="Gene3D" id="1.20.1070.10">
    <property type="entry name" value="Rhodopsin 7-helix transmembrane proteins"/>
    <property type="match status" value="2"/>
</dbReference>
<feature type="transmembrane region" description="Helical" evidence="12">
    <location>
        <begin position="107"/>
        <end position="128"/>
    </location>
</feature>
<evidence type="ECO:0000256" key="5">
    <source>
        <dbReference type="ARBA" id="ARBA00023040"/>
    </source>
</evidence>
<evidence type="ECO:0000256" key="7">
    <source>
        <dbReference type="ARBA" id="ARBA00023170"/>
    </source>
</evidence>
<feature type="domain" description="G-protein coupled receptors family 1 profile" evidence="13">
    <location>
        <begin position="46"/>
        <end position="281"/>
    </location>
</feature>
<feature type="compositionally biased region" description="Basic and acidic residues" evidence="11">
    <location>
        <begin position="704"/>
        <end position="713"/>
    </location>
</feature>
<feature type="region of interest" description="Disordered" evidence="11">
    <location>
        <begin position="325"/>
        <end position="345"/>
    </location>
</feature>
<keyword evidence="15" id="KW-1185">Reference proteome</keyword>
<keyword evidence="7 10" id="KW-0675">Receptor</keyword>
<keyword evidence="3 10" id="KW-0812">Transmembrane</keyword>
<feature type="transmembrane region" description="Helical" evidence="12">
    <location>
        <begin position="32"/>
        <end position="55"/>
    </location>
</feature>
<dbReference type="CDD" id="cd00637">
    <property type="entry name" value="7tm_classA_rhodopsin-like"/>
    <property type="match status" value="2"/>
</dbReference>
<evidence type="ECO:0000313" key="15">
    <source>
        <dbReference type="Proteomes" id="UP001159427"/>
    </source>
</evidence>
<keyword evidence="5 10" id="KW-0297">G-protein coupled receptor</keyword>
<feature type="transmembrane region" description="Helical" evidence="12">
    <location>
        <begin position="595"/>
        <end position="615"/>
    </location>
</feature>
<feature type="domain" description="G-protein coupled receptors family 1 profile" evidence="13">
    <location>
        <begin position="411"/>
        <end position="646"/>
    </location>
</feature>
<dbReference type="PROSITE" id="PS00237">
    <property type="entry name" value="G_PROTEIN_RECEP_F1_1"/>
    <property type="match status" value="2"/>
</dbReference>
<comment type="similarity">
    <text evidence="10">Belongs to the G-protein coupled receptor 1 family.</text>
</comment>
<feature type="transmembrane region" description="Helical" evidence="12">
    <location>
        <begin position="432"/>
        <end position="460"/>
    </location>
</feature>
<dbReference type="SMART" id="SM01381">
    <property type="entry name" value="7TM_GPCR_Srsx"/>
    <property type="match status" value="1"/>
</dbReference>
<dbReference type="PANTHER" id="PTHR24246">
    <property type="entry name" value="OLFACTORY RECEPTOR AND ADENOSINE RECEPTOR"/>
    <property type="match status" value="1"/>
</dbReference>
<evidence type="ECO:0000256" key="8">
    <source>
        <dbReference type="ARBA" id="ARBA00023180"/>
    </source>
</evidence>
<evidence type="ECO:0000256" key="9">
    <source>
        <dbReference type="ARBA" id="ARBA00023224"/>
    </source>
</evidence>
<gene>
    <name evidence="14" type="ORF">PEVE_00028873</name>
</gene>
<keyword evidence="2" id="KW-1003">Cell membrane</keyword>
<dbReference type="EMBL" id="CALNXI010004008">
    <property type="protein sequence ID" value="CAH3194864.1"/>
    <property type="molecule type" value="Genomic_DNA"/>
</dbReference>